<dbReference type="EMBL" id="UINC01010145">
    <property type="protein sequence ID" value="SVA45247.1"/>
    <property type="molecule type" value="Genomic_DNA"/>
</dbReference>
<reference evidence="1" key="1">
    <citation type="submission" date="2018-05" db="EMBL/GenBank/DDBJ databases">
        <authorList>
            <person name="Lanie J.A."/>
            <person name="Ng W.-L."/>
            <person name="Kazmierczak K.M."/>
            <person name="Andrzejewski T.M."/>
            <person name="Davidsen T.M."/>
            <person name="Wayne K.J."/>
            <person name="Tettelin H."/>
            <person name="Glass J.I."/>
            <person name="Rusch D."/>
            <person name="Podicherti R."/>
            <person name="Tsui H.-C.T."/>
            <person name="Winkler M.E."/>
        </authorList>
    </citation>
    <scope>NUCLEOTIDE SEQUENCE</scope>
</reference>
<sequence length="57" mass="6055">MQLRSWFLVKAHNLASLSRKASVVLATGLLQAVPGMVLLAPPVSEAIIEAVLAMRGE</sequence>
<evidence type="ECO:0000313" key="1">
    <source>
        <dbReference type="EMBL" id="SVA45247.1"/>
    </source>
</evidence>
<proteinExistence type="predicted"/>
<protein>
    <submittedName>
        <fullName evidence="1">Uncharacterized protein</fullName>
    </submittedName>
</protein>
<gene>
    <name evidence="1" type="ORF">METZ01_LOCUS98101</name>
</gene>
<name>A0A381W038_9ZZZZ</name>
<organism evidence="1">
    <name type="scientific">marine metagenome</name>
    <dbReference type="NCBI Taxonomy" id="408172"/>
    <lineage>
        <taxon>unclassified sequences</taxon>
        <taxon>metagenomes</taxon>
        <taxon>ecological metagenomes</taxon>
    </lineage>
</organism>
<dbReference type="AlphaFoldDB" id="A0A381W038"/>
<accession>A0A381W038</accession>